<dbReference type="InterPro" id="IPR050957">
    <property type="entry name" value="BMP_lipoprotein"/>
</dbReference>
<dbReference type="RefSeq" id="WP_200274976.1">
    <property type="nucleotide sequence ID" value="NZ_CP066802.1"/>
</dbReference>
<comment type="subcellular location">
    <subcellularLocation>
        <location evidence="1">Cell membrane</location>
        <topology evidence="1">Lipid-anchor</topology>
    </subcellularLocation>
</comment>
<evidence type="ECO:0000256" key="1">
    <source>
        <dbReference type="ARBA" id="ARBA00004193"/>
    </source>
</evidence>
<dbReference type="Pfam" id="PF02608">
    <property type="entry name" value="Bmp"/>
    <property type="match status" value="1"/>
</dbReference>
<feature type="domain" description="ABC transporter substrate-binding protein PnrA-like" evidence="8">
    <location>
        <begin position="41"/>
        <end position="349"/>
    </location>
</feature>
<dbReference type="AlphaFoldDB" id="A0A7T7M8T0"/>
<evidence type="ECO:0000256" key="3">
    <source>
        <dbReference type="ARBA" id="ARBA00022475"/>
    </source>
</evidence>
<dbReference type="PROSITE" id="PS51257">
    <property type="entry name" value="PROKAR_LIPOPROTEIN"/>
    <property type="match status" value="1"/>
</dbReference>
<evidence type="ECO:0000256" key="2">
    <source>
        <dbReference type="ARBA" id="ARBA00008610"/>
    </source>
</evidence>
<dbReference type="EMBL" id="CP066802">
    <property type="protein sequence ID" value="QQM66865.1"/>
    <property type="molecule type" value="Genomic_DNA"/>
</dbReference>
<evidence type="ECO:0000256" key="4">
    <source>
        <dbReference type="ARBA" id="ARBA00022729"/>
    </source>
</evidence>
<dbReference type="Proteomes" id="UP000595895">
    <property type="component" value="Chromosome"/>
</dbReference>
<feature type="chain" id="PRO_5039510548" evidence="7">
    <location>
        <begin position="20"/>
        <end position="361"/>
    </location>
</feature>
<keyword evidence="10" id="KW-1185">Reference proteome</keyword>
<accession>A0A7T7M8T0</accession>
<name>A0A7T7M8T0_9ACTO</name>
<comment type="similarity">
    <text evidence="2">Belongs to the BMP lipoprotein family.</text>
</comment>
<evidence type="ECO:0000313" key="9">
    <source>
        <dbReference type="EMBL" id="QQM66865.1"/>
    </source>
</evidence>
<dbReference type="InterPro" id="IPR028082">
    <property type="entry name" value="Peripla_BP_I"/>
</dbReference>
<keyword evidence="5" id="KW-0472">Membrane</keyword>
<evidence type="ECO:0000256" key="7">
    <source>
        <dbReference type="SAM" id="SignalP"/>
    </source>
</evidence>
<dbReference type="GO" id="GO:0005886">
    <property type="term" value="C:plasma membrane"/>
    <property type="evidence" value="ECO:0007669"/>
    <property type="project" value="UniProtKB-SubCell"/>
</dbReference>
<protein>
    <submittedName>
        <fullName evidence="9">BMP family ABC transporter substrate-binding protein</fullName>
    </submittedName>
</protein>
<evidence type="ECO:0000256" key="6">
    <source>
        <dbReference type="ARBA" id="ARBA00023288"/>
    </source>
</evidence>
<dbReference type="SUPFAM" id="SSF53822">
    <property type="entry name" value="Periplasmic binding protein-like I"/>
    <property type="match status" value="1"/>
</dbReference>
<dbReference type="PANTHER" id="PTHR34296:SF2">
    <property type="entry name" value="ABC TRANSPORTER GUANOSINE-BINDING PROTEIN NUPN"/>
    <property type="match status" value="1"/>
</dbReference>
<evidence type="ECO:0000259" key="8">
    <source>
        <dbReference type="Pfam" id="PF02608"/>
    </source>
</evidence>
<organism evidence="9 10">
    <name type="scientific">Actinomyces weissii</name>
    <dbReference type="NCBI Taxonomy" id="675090"/>
    <lineage>
        <taxon>Bacteria</taxon>
        <taxon>Bacillati</taxon>
        <taxon>Actinomycetota</taxon>
        <taxon>Actinomycetes</taxon>
        <taxon>Actinomycetales</taxon>
        <taxon>Actinomycetaceae</taxon>
        <taxon>Actinomyces</taxon>
    </lineage>
</organism>
<gene>
    <name evidence="9" type="ORF">JG540_07285</name>
</gene>
<dbReference type="CDD" id="cd06354">
    <property type="entry name" value="PBP1_PrnA-like"/>
    <property type="match status" value="1"/>
</dbReference>
<dbReference type="KEGG" id="awe:JG540_07285"/>
<sequence>MKTLSRIIAVASISALALAGCGGGGTSTDGGRKEASSFKACAISDAGGWDDKSFNESAYQGLKAAETTLGIKTNTAESSSDADFQPNVEAMVSDGCNLIIGVGFKLEQALHANADINKDLHYALVDSGFSGPDNQPVTLENGRPLLFNTAEAAFLAGYVAAGMSQSGKVATFGGIPLPSVNIFMDGFADGVDAYNKAHGASVQLLGWDKATQNGAFTNSFDDQALGKQQAQQFIDQGADIIMPVAGPVGLGAAAAAKADGDTYIIGVDSDWYEANPDYKDIVLTSVKKEIGASVEQAIKDSVEGKFTSEPYVGSLANGGVSIAPYHDFDSKVPQGLKAEVDKLTEQIKSGELKVESQNTPK</sequence>
<dbReference type="Gene3D" id="3.40.50.2300">
    <property type="match status" value="2"/>
</dbReference>
<keyword evidence="3" id="KW-1003">Cell membrane</keyword>
<keyword evidence="4 7" id="KW-0732">Signal</keyword>
<evidence type="ECO:0000313" key="10">
    <source>
        <dbReference type="Proteomes" id="UP000595895"/>
    </source>
</evidence>
<keyword evidence="6" id="KW-0449">Lipoprotein</keyword>
<feature type="signal peptide" evidence="7">
    <location>
        <begin position="1"/>
        <end position="19"/>
    </location>
</feature>
<proteinExistence type="inferred from homology"/>
<evidence type="ECO:0000256" key="5">
    <source>
        <dbReference type="ARBA" id="ARBA00023136"/>
    </source>
</evidence>
<dbReference type="PANTHER" id="PTHR34296">
    <property type="entry name" value="TRANSCRIPTIONAL ACTIVATOR PROTEIN MED"/>
    <property type="match status" value="1"/>
</dbReference>
<dbReference type="InterPro" id="IPR003760">
    <property type="entry name" value="PnrA-like"/>
</dbReference>
<reference evidence="9 10" key="1">
    <citation type="submission" date="2020-12" db="EMBL/GenBank/DDBJ databases">
        <authorList>
            <person name="Zhou J."/>
        </authorList>
    </citation>
    <scope>NUCLEOTIDE SEQUENCE [LARGE SCALE GENOMIC DNA]</scope>
    <source>
        <strain evidence="9 10">CCUG 61299</strain>
    </source>
</reference>